<gene>
    <name evidence="2" type="ORF">CEXT_496471</name>
</gene>
<accession>A0AAV4XYZ2</accession>
<reference evidence="2 3" key="1">
    <citation type="submission" date="2021-06" db="EMBL/GenBank/DDBJ databases">
        <title>Caerostris extrusa draft genome.</title>
        <authorList>
            <person name="Kono N."/>
            <person name="Arakawa K."/>
        </authorList>
    </citation>
    <scope>NUCLEOTIDE SEQUENCE [LARGE SCALE GENOMIC DNA]</scope>
</reference>
<proteinExistence type="predicted"/>
<keyword evidence="3" id="KW-1185">Reference proteome</keyword>
<dbReference type="AlphaFoldDB" id="A0AAV4XYZ2"/>
<evidence type="ECO:0000256" key="1">
    <source>
        <dbReference type="SAM" id="MobiDB-lite"/>
    </source>
</evidence>
<dbReference type="Proteomes" id="UP001054945">
    <property type="component" value="Unassembled WGS sequence"/>
</dbReference>
<dbReference type="EMBL" id="BPLR01018391">
    <property type="protein sequence ID" value="GIY99166.1"/>
    <property type="molecule type" value="Genomic_DNA"/>
</dbReference>
<comment type="caution">
    <text evidence="2">The sequence shown here is derived from an EMBL/GenBank/DDBJ whole genome shotgun (WGS) entry which is preliminary data.</text>
</comment>
<evidence type="ECO:0000313" key="2">
    <source>
        <dbReference type="EMBL" id="GIY99166.1"/>
    </source>
</evidence>
<protein>
    <submittedName>
        <fullName evidence="2">Uncharacterized protein</fullName>
    </submittedName>
</protein>
<name>A0AAV4XYZ2_CAEEX</name>
<organism evidence="2 3">
    <name type="scientific">Caerostris extrusa</name>
    <name type="common">Bark spider</name>
    <name type="synonym">Caerostris bankana</name>
    <dbReference type="NCBI Taxonomy" id="172846"/>
    <lineage>
        <taxon>Eukaryota</taxon>
        <taxon>Metazoa</taxon>
        <taxon>Ecdysozoa</taxon>
        <taxon>Arthropoda</taxon>
        <taxon>Chelicerata</taxon>
        <taxon>Arachnida</taxon>
        <taxon>Araneae</taxon>
        <taxon>Araneomorphae</taxon>
        <taxon>Entelegynae</taxon>
        <taxon>Araneoidea</taxon>
        <taxon>Araneidae</taxon>
        <taxon>Caerostris</taxon>
    </lineage>
</organism>
<feature type="region of interest" description="Disordered" evidence="1">
    <location>
        <begin position="60"/>
        <end position="85"/>
    </location>
</feature>
<evidence type="ECO:0000313" key="3">
    <source>
        <dbReference type="Proteomes" id="UP001054945"/>
    </source>
</evidence>
<sequence>MEQVCLISVRRLSLNRKSSALRVPEHRSQCTLPLLTAGSEGWRNSSGRLKSFENLIKRITRPSTHPLHKERERGHMTSNSKHSRPWMMRLLTSNEINQLIISSLSDAGLKKKERFLQRMLYSVQK</sequence>